<dbReference type="Proteomes" id="UP001642483">
    <property type="component" value="Unassembled WGS sequence"/>
</dbReference>
<evidence type="ECO:0000259" key="11">
    <source>
        <dbReference type="PROSITE" id="PS50262"/>
    </source>
</evidence>
<evidence type="ECO:0000256" key="5">
    <source>
        <dbReference type="ARBA" id="ARBA00022989"/>
    </source>
</evidence>
<dbReference type="Pfam" id="PF00057">
    <property type="entry name" value="Ldl_recept_a"/>
    <property type="match status" value="1"/>
</dbReference>
<evidence type="ECO:0000256" key="2">
    <source>
        <dbReference type="ARBA" id="ARBA00022614"/>
    </source>
</evidence>
<feature type="disulfide bond" evidence="8">
    <location>
        <begin position="298"/>
        <end position="313"/>
    </location>
</feature>
<comment type="caution">
    <text evidence="8">Lacks conserved residue(s) required for the propagation of feature annotation.</text>
</comment>
<dbReference type="PROSITE" id="PS51257">
    <property type="entry name" value="PROKAR_LIPOPROTEIN"/>
    <property type="match status" value="1"/>
</dbReference>
<keyword evidence="4" id="KW-0677">Repeat</keyword>
<evidence type="ECO:0000256" key="3">
    <source>
        <dbReference type="ARBA" id="ARBA00022692"/>
    </source>
</evidence>
<feature type="disulfide bond" evidence="8">
    <location>
        <begin position="521"/>
        <end position="536"/>
    </location>
</feature>
<evidence type="ECO:0000256" key="4">
    <source>
        <dbReference type="ARBA" id="ARBA00022737"/>
    </source>
</evidence>
<feature type="disulfide bond" evidence="8">
    <location>
        <begin position="62"/>
        <end position="77"/>
    </location>
</feature>
<feature type="transmembrane region" description="Helical" evidence="9">
    <location>
        <begin position="1072"/>
        <end position="1093"/>
    </location>
</feature>
<protein>
    <recommendedName>
        <fullName evidence="11">G-protein coupled receptors family 1 profile domain-containing protein</fullName>
    </recommendedName>
</protein>
<name>A0ABP0GAQ9_CLALP</name>
<comment type="subcellular location">
    <subcellularLocation>
        <location evidence="1">Membrane</location>
    </subcellularLocation>
</comment>
<feature type="transmembrane region" description="Helical" evidence="9">
    <location>
        <begin position="879"/>
        <end position="898"/>
    </location>
</feature>
<feature type="disulfide bond" evidence="8">
    <location>
        <begin position="146"/>
        <end position="161"/>
    </location>
</feature>
<feature type="disulfide bond" evidence="8">
    <location>
        <begin position="248"/>
        <end position="263"/>
    </location>
</feature>
<organism evidence="12 13">
    <name type="scientific">Clavelina lepadiformis</name>
    <name type="common">Light-bulb sea squirt</name>
    <name type="synonym">Ascidia lepadiformis</name>
    <dbReference type="NCBI Taxonomy" id="159417"/>
    <lineage>
        <taxon>Eukaryota</taxon>
        <taxon>Metazoa</taxon>
        <taxon>Chordata</taxon>
        <taxon>Tunicata</taxon>
        <taxon>Ascidiacea</taxon>
        <taxon>Aplousobranchia</taxon>
        <taxon>Clavelinidae</taxon>
        <taxon>Clavelina</taxon>
    </lineage>
</organism>
<proteinExistence type="predicted"/>
<feature type="transmembrane region" description="Helical" evidence="9">
    <location>
        <begin position="754"/>
        <end position="780"/>
    </location>
</feature>
<dbReference type="PANTHER" id="PTHR24372">
    <property type="entry name" value="GLYCOPROTEIN HORMONE RECEPTOR"/>
    <property type="match status" value="1"/>
</dbReference>
<feature type="transmembrane region" description="Helical" evidence="9">
    <location>
        <begin position="792"/>
        <end position="813"/>
    </location>
</feature>
<evidence type="ECO:0000313" key="12">
    <source>
        <dbReference type="EMBL" id="CAK8687931.1"/>
    </source>
</evidence>
<evidence type="ECO:0000256" key="8">
    <source>
        <dbReference type="PROSITE-ProRule" id="PRU00124"/>
    </source>
</evidence>
<feature type="domain" description="G-protein coupled receptors family 1 profile" evidence="11">
    <location>
        <begin position="768"/>
        <end position="1090"/>
    </location>
</feature>
<dbReference type="PANTHER" id="PTHR24372:SF77">
    <property type="entry name" value="G-PROTEIN COUPLED RECEPTORS FAMILY 1 PROFILE DOMAIN-CONTAINING PROTEIN"/>
    <property type="match status" value="1"/>
</dbReference>
<dbReference type="SUPFAM" id="SSF81321">
    <property type="entry name" value="Family A G protein-coupled receptor-like"/>
    <property type="match status" value="2"/>
</dbReference>
<dbReference type="Pfam" id="PF00001">
    <property type="entry name" value="7tm_1"/>
    <property type="match status" value="1"/>
</dbReference>
<feature type="signal peptide" evidence="10">
    <location>
        <begin position="1"/>
        <end position="22"/>
    </location>
</feature>
<feature type="transmembrane region" description="Helical" evidence="9">
    <location>
        <begin position="1039"/>
        <end position="1060"/>
    </location>
</feature>
<dbReference type="Gene3D" id="1.20.1070.10">
    <property type="entry name" value="Rhodopsin 7-helix transmembrane proteins"/>
    <property type="match status" value="2"/>
</dbReference>
<dbReference type="InterPro" id="IPR017452">
    <property type="entry name" value="GPCR_Rhodpsn_7TM"/>
</dbReference>
<feature type="disulfide bond" evidence="8">
    <location>
        <begin position="197"/>
        <end position="212"/>
    </location>
</feature>
<dbReference type="SUPFAM" id="SSF57424">
    <property type="entry name" value="LDL receptor-like module"/>
    <property type="match status" value="4"/>
</dbReference>
<keyword evidence="13" id="KW-1185">Reference proteome</keyword>
<feature type="transmembrane region" description="Helical" evidence="9">
    <location>
        <begin position="833"/>
        <end position="858"/>
    </location>
</feature>
<evidence type="ECO:0000256" key="7">
    <source>
        <dbReference type="ARBA" id="ARBA00023157"/>
    </source>
</evidence>
<dbReference type="PRINTS" id="PR00261">
    <property type="entry name" value="LDLRECEPTOR"/>
</dbReference>
<evidence type="ECO:0000256" key="1">
    <source>
        <dbReference type="ARBA" id="ARBA00004370"/>
    </source>
</evidence>
<keyword evidence="7 8" id="KW-1015">Disulfide bond</keyword>
<feature type="disulfide bond" evidence="8">
    <location>
        <begin position="687"/>
        <end position="702"/>
    </location>
</feature>
<evidence type="ECO:0000256" key="6">
    <source>
        <dbReference type="ARBA" id="ARBA00023136"/>
    </source>
</evidence>
<accession>A0ABP0GAQ9</accession>
<keyword evidence="10" id="KW-0732">Signal</keyword>
<keyword evidence="3 9" id="KW-0812">Transmembrane</keyword>
<evidence type="ECO:0000256" key="9">
    <source>
        <dbReference type="SAM" id="Phobius"/>
    </source>
</evidence>
<evidence type="ECO:0000256" key="10">
    <source>
        <dbReference type="SAM" id="SignalP"/>
    </source>
</evidence>
<evidence type="ECO:0000313" key="13">
    <source>
        <dbReference type="Proteomes" id="UP001642483"/>
    </source>
</evidence>
<dbReference type="InterPro" id="IPR036055">
    <property type="entry name" value="LDL_receptor-like_sf"/>
</dbReference>
<dbReference type="SMART" id="SM00192">
    <property type="entry name" value="LDLa"/>
    <property type="match status" value="10"/>
</dbReference>
<dbReference type="CDD" id="cd00112">
    <property type="entry name" value="LDLa"/>
    <property type="match status" value="2"/>
</dbReference>
<dbReference type="PROSITE" id="PS50262">
    <property type="entry name" value="G_PROTEIN_RECEP_F1_2"/>
    <property type="match status" value="1"/>
</dbReference>
<dbReference type="InterPro" id="IPR002172">
    <property type="entry name" value="LDrepeatLR_classA_rpt"/>
</dbReference>
<sequence length="1123" mass="125172">MEQIRFLFLVGFFSASCGQMWSRQWCHYHYQRCGPTQFNCACEFADELFTYESECVPWLWVCDGETDCSNGKDEKDCFCGADQFQCSLCDRGDRDCREVFQCIERSDVCDGSESCVTARDEYGGFCDADAGFRCDTGRYIMSAHRCNGQVDCRDGSDEFACSETSCQEKLMKCDCNKNGNYSCSQEGKSCYHEGEVCDGMAQCSDGTDEQFCPMLCPTYLPLPCECNRQGNYSCTGAGPICYSPDDICDGAMTCQDGTDERDCANPCPGNNNLPCDCNQRGNNTCRHSPICFPKSTRCDAQPFCGDYSDEQNCTCPDDKVACFCFRSNFPTCDAEEGCVSRELINDGKLDCESGSDETYIKRHDKVQCGTCQVHLYRLENQNFCHAPWCDSSSCHNITSREADANNVTSDVLCTSFCPEVNGIKSSCNEIMECSDGSLVLGYNFCNGIYDCDDASDEAEGGFGFKCSPVPTSPVRCVLPQQNLYDVHAQCYDQSDLCFLHGVRNCFRCLDNRLIIASAQVCDGEIDCHDLSDECLCDRISLEICFKRFSKAHHVPDYCRVIFVDSARAFNASTAQFGGDESSSDRNPKEIHCSTKWGNTLARQCDGRPECSDFSDECISCPNTPRFCSDPCRFVYPIGDRYCDGFADEAWRHLNDSNCPQGFDEHDCPMRFECQAGTKVSIDAKQHCDGLVNCDDHSDEVDCDDRYYCDTRMGGFVSIPLTARLDGKQDCIDGSDEFKPTIFSSATEMIANIPLLAWFSIAGFSIIIGNLYVAILSVVQLRQKDQNSVSKCTNMFIFSLAVSDCLMGVYLVIISAKAIELSGRYSLCDYAWRTGVLCSLAGSLCMISSQTSCFIMTILTAHRLYAVLHPFKARRANRTVWTTAIVAAWACGLSITVASNTATYFKPKLVARTSAFSNRDTVVRGYLIEFACRLAALTNKTIELSRDNLKSSEDFLKGNFPEFAPIGVIGYYGSTSVCMPRLFVSPYDNFWAYSISVVTINLAAFIFMVVGNIVVCVITAKSSLNIEQVHSRNKKVQARVARIIFTDFLCWIPICVMSYVSVCDVRLFDDVEILTVGLLLPINSLLNPILYSPLIENKLKRWWRALCSVRKIDKKSGSVLRTIT</sequence>
<gene>
    <name evidence="12" type="ORF">CVLEPA_LOCUS19980</name>
</gene>
<feature type="chain" id="PRO_5046925780" description="G-protein coupled receptors family 1 profile domain-containing protein" evidence="10">
    <location>
        <begin position="23"/>
        <end position="1123"/>
    </location>
</feature>
<keyword evidence="6 9" id="KW-0472">Membrane</keyword>
<keyword evidence="5 9" id="KW-1133">Transmembrane helix</keyword>
<comment type="caution">
    <text evidence="12">The sequence shown here is derived from an EMBL/GenBank/DDBJ whole genome shotgun (WGS) entry which is preliminary data.</text>
</comment>
<feature type="transmembrane region" description="Helical" evidence="9">
    <location>
        <begin position="989"/>
        <end position="1018"/>
    </location>
</feature>
<dbReference type="EMBL" id="CAWYQH010000106">
    <property type="protein sequence ID" value="CAK8687931.1"/>
    <property type="molecule type" value="Genomic_DNA"/>
</dbReference>
<feature type="disulfide bond" evidence="8">
    <location>
        <begin position="134"/>
        <end position="152"/>
    </location>
</feature>
<dbReference type="PROSITE" id="PS50068">
    <property type="entry name" value="LDLRA_2"/>
    <property type="match status" value="8"/>
</dbReference>
<reference evidence="12 13" key="1">
    <citation type="submission" date="2024-02" db="EMBL/GenBank/DDBJ databases">
        <authorList>
            <person name="Daric V."/>
            <person name="Darras S."/>
        </authorList>
    </citation>
    <scope>NUCLEOTIDE SEQUENCE [LARGE SCALE GENOMIC DNA]</scope>
</reference>
<dbReference type="InterPro" id="IPR000276">
    <property type="entry name" value="GPCR_Rhodpsn"/>
</dbReference>
<dbReference type="Gene3D" id="4.10.400.10">
    <property type="entry name" value="Low-density Lipoprotein Receptor"/>
    <property type="match status" value="3"/>
</dbReference>
<keyword evidence="2" id="KW-0433">Leucine-rich repeat</keyword>